<evidence type="ECO:0000313" key="4">
    <source>
        <dbReference type="Proteomes" id="UP000522688"/>
    </source>
</evidence>
<sequence>MPTIVHGFDWPDRFVVGTIGRPGARAFYLQVRAGSRVVSVGLEKQQAEVLAEKVDELLDELKAAEGRGNPVTIPTETPAELVDDEPLDQPVAAEFRTGAISLGWDPSTAQVVIEAFPLVEDDAESDDDALPFDPGAAEDAELADLTGLTELVEPPELLRVRIPVGTARAFATRTLGVVRAGRPLCPRCGNPMDPEGHDCPAGDLW</sequence>
<evidence type="ECO:0000313" key="3">
    <source>
        <dbReference type="Proteomes" id="UP000321154"/>
    </source>
</evidence>
<protein>
    <submittedName>
        <fullName evidence="2">Putative repeat protein (TIGR03847 family)</fullName>
    </submittedName>
</protein>
<dbReference type="EMBL" id="BJUV01000013">
    <property type="protein sequence ID" value="GEK83279.1"/>
    <property type="molecule type" value="Genomic_DNA"/>
</dbReference>
<gene>
    <name evidence="2" type="ORF">FB463_000017</name>
    <name evidence="1" type="ORF">FFA01_15880</name>
</gene>
<dbReference type="InterPro" id="IPR021441">
    <property type="entry name" value="DUF3090"/>
</dbReference>
<comment type="caution">
    <text evidence="2">The sequence shown here is derived from an EMBL/GenBank/DDBJ whole genome shotgun (WGS) entry which is preliminary data.</text>
</comment>
<keyword evidence="3" id="KW-1185">Reference proteome</keyword>
<evidence type="ECO:0000313" key="2">
    <source>
        <dbReference type="EMBL" id="MBA8811793.1"/>
    </source>
</evidence>
<evidence type="ECO:0000313" key="1">
    <source>
        <dbReference type="EMBL" id="GEK83279.1"/>
    </source>
</evidence>
<dbReference type="NCBIfam" id="TIGR03847">
    <property type="entry name" value="conserved hypothetical protein"/>
    <property type="match status" value="1"/>
</dbReference>
<dbReference type="RefSeq" id="WP_146854755.1">
    <property type="nucleotide sequence ID" value="NZ_BAAAHR010000007.1"/>
</dbReference>
<dbReference type="Pfam" id="PF11290">
    <property type="entry name" value="DUF3090"/>
    <property type="match status" value="1"/>
</dbReference>
<dbReference type="Proteomes" id="UP000321154">
    <property type="component" value="Unassembled WGS sequence"/>
</dbReference>
<dbReference type="Proteomes" id="UP000522688">
    <property type="component" value="Unassembled WGS sequence"/>
</dbReference>
<reference evidence="1 3" key="1">
    <citation type="submission" date="2019-07" db="EMBL/GenBank/DDBJ databases">
        <title>Whole genome shotgun sequence of Frigoribacterium faeni NBRC 103066.</title>
        <authorList>
            <person name="Hosoyama A."/>
            <person name="Uohara A."/>
            <person name="Ohji S."/>
            <person name="Ichikawa N."/>
        </authorList>
    </citation>
    <scope>NUCLEOTIDE SEQUENCE [LARGE SCALE GENOMIC DNA]</scope>
    <source>
        <strain evidence="1 3">NBRC 103066</strain>
    </source>
</reference>
<dbReference type="EMBL" id="JACGWW010000001">
    <property type="protein sequence ID" value="MBA8811793.1"/>
    <property type="molecule type" value="Genomic_DNA"/>
</dbReference>
<dbReference type="OrthoDB" id="156387at2"/>
<accession>A0A7W3JFE8</accession>
<name>A0A7W3JFE8_9MICO</name>
<dbReference type="AlphaFoldDB" id="A0A7W3JFE8"/>
<proteinExistence type="predicted"/>
<reference evidence="2 4" key="2">
    <citation type="submission" date="2020-07" db="EMBL/GenBank/DDBJ databases">
        <title>Sequencing the genomes of 1000 actinobacteria strains.</title>
        <authorList>
            <person name="Klenk H.-P."/>
        </authorList>
    </citation>
    <scope>NUCLEOTIDE SEQUENCE [LARGE SCALE GENOMIC DNA]</scope>
    <source>
        <strain evidence="2 4">DSM 10309</strain>
    </source>
</reference>
<organism evidence="2 4">
    <name type="scientific">Frigoribacterium faeni</name>
    <dbReference type="NCBI Taxonomy" id="145483"/>
    <lineage>
        <taxon>Bacteria</taxon>
        <taxon>Bacillati</taxon>
        <taxon>Actinomycetota</taxon>
        <taxon>Actinomycetes</taxon>
        <taxon>Micrococcales</taxon>
        <taxon>Microbacteriaceae</taxon>
        <taxon>Frigoribacterium</taxon>
    </lineage>
</organism>